<dbReference type="GO" id="GO:0005737">
    <property type="term" value="C:cytoplasm"/>
    <property type="evidence" value="ECO:0007669"/>
    <property type="project" value="TreeGrafter"/>
</dbReference>
<feature type="compositionally biased region" description="Basic and acidic residues" evidence="1">
    <location>
        <begin position="309"/>
        <end position="325"/>
    </location>
</feature>
<dbReference type="Proteomes" id="UP000004754">
    <property type="component" value="Unassembled WGS sequence"/>
</dbReference>
<comment type="caution">
    <text evidence="3">The sequence shown here is derived from an EMBL/GenBank/DDBJ whole genome shotgun (WGS) entry which is preliminary data.</text>
</comment>
<feature type="compositionally biased region" description="Basic and acidic residues" evidence="1">
    <location>
        <begin position="360"/>
        <end position="374"/>
    </location>
</feature>
<dbReference type="AlphaFoldDB" id="E6MJG0"/>
<evidence type="ECO:0000313" key="4">
    <source>
        <dbReference type="Proteomes" id="UP000004754"/>
    </source>
</evidence>
<evidence type="ECO:0000259" key="2">
    <source>
        <dbReference type="PROSITE" id="PS51411"/>
    </source>
</evidence>
<gene>
    <name evidence="3" type="ORF">HMP0721_2145</name>
</gene>
<dbReference type="NCBIfam" id="NF041131">
    <property type="entry name" value="RicT_YaaT_fam"/>
    <property type="match status" value="1"/>
</dbReference>
<dbReference type="OrthoDB" id="9779344at2"/>
<name>E6MJG0_9FIRM</name>
<reference evidence="3 4" key="1">
    <citation type="submission" date="2010-12" db="EMBL/GenBank/DDBJ databases">
        <authorList>
            <person name="Muzny D."/>
            <person name="Qin X."/>
            <person name="Deng J."/>
            <person name="Jiang H."/>
            <person name="Liu Y."/>
            <person name="Qu J."/>
            <person name="Song X.-Z."/>
            <person name="Zhang L."/>
            <person name="Thornton R."/>
            <person name="Coyle M."/>
            <person name="Francisco L."/>
            <person name="Jackson L."/>
            <person name="Javaid M."/>
            <person name="Korchina V."/>
            <person name="Kovar C."/>
            <person name="Mata R."/>
            <person name="Mathew T."/>
            <person name="Ngo R."/>
            <person name="Nguyen L."/>
            <person name="Nguyen N."/>
            <person name="Okwuonu G."/>
            <person name="Ongeri F."/>
            <person name="Pham C."/>
            <person name="Simmons D."/>
            <person name="Wilczek-Boney K."/>
            <person name="Hale W."/>
            <person name="Jakkamsetti A."/>
            <person name="Pham P."/>
            <person name="Ruth R."/>
            <person name="San Lucas F."/>
            <person name="Warren J."/>
            <person name="Zhang J."/>
            <person name="Zhao Z."/>
            <person name="Zhou C."/>
            <person name="Zhu D."/>
            <person name="Lee S."/>
            <person name="Bess C."/>
            <person name="Blankenburg K."/>
            <person name="Forbes L."/>
            <person name="Fu Q."/>
            <person name="Gubbala S."/>
            <person name="Hirani K."/>
            <person name="Jayaseelan J.C."/>
            <person name="Lara F."/>
            <person name="Munidasa M."/>
            <person name="Palculict T."/>
            <person name="Patil S."/>
            <person name="Pu L.-L."/>
            <person name="Saada N."/>
            <person name="Tang L."/>
            <person name="Weissenberger G."/>
            <person name="Zhu Y."/>
            <person name="Hemphill L."/>
            <person name="Shang Y."/>
            <person name="Youmans B."/>
            <person name="Ayvaz T."/>
            <person name="Ross M."/>
            <person name="Santibanez J."/>
            <person name="Aqrawi P."/>
            <person name="Gross S."/>
            <person name="Joshi V."/>
            <person name="Fowler G."/>
            <person name="Nazareth L."/>
            <person name="Reid J."/>
            <person name="Worley K."/>
            <person name="Petrosino J."/>
            <person name="Highlander S."/>
            <person name="Gibbs R."/>
        </authorList>
    </citation>
    <scope>NUCLEOTIDE SEQUENCE [LARGE SCALE GENOMIC DNA]</scope>
    <source>
        <strain evidence="3 4">ATCC 23263</strain>
    </source>
</reference>
<dbReference type="RefSeq" id="WP_006599567.1">
    <property type="nucleotide sequence ID" value="NZ_GL622359.1"/>
</dbReference>
<feature type="region of interest" description="Disordered" evidence="1">
    <location>
        <begin position="271"/>
        <end position="374"/>
    </location>
</feature>
<dbReference type="PROSITE" id="PS51411">
    <property type="entry name" value="PSP1_C"/>
    <property type="match status" value="1"/>
</dbReference>
<dbReference type="STRING" id="887929.HMP0721_2145"/>
<dbReference type="PANTHER" id="PTHR43830">
    <property type="entry name" value="PROTEIN PSP1"/>
    <property type="match status" value="1"/>
</dbReference>
<sequence length="374" mass="43284">MKIKIVGVRFKPGGKVYYFDTTGLEIHRGDPLVVQTAQGIEYGEAALAPKTIDEASLQTPAKPVLRVATEEDRQDYQVLKEKEKEARRVFDERARANELDMKLINVSFTFDRKKAIFYFTADGRLDFRKLVRELASIFHLRIELRQIGVRDEVKMFHTLGICGRETCCSKWLDNFRPVSIKMAKEQGLSLNSSKISGVCGRLLCCLTYEDEFYHDVTKRMPKIGNWVTTPEGEGQVYRLNVLEEKVLVKMQTDSDELEIKTFGMDEVVKSGNKHVQANNRRQQQKRQEDHDDNGDGDVKNAHRGKGKNHRDYRDDDRYEGKDEHRRLRHRHHPSGRKEARYENGSPHQRQTVRGAKRSPKLTEKNAETGKKPRD</sequence>
<dbReference type="Pfam" id="PF04468">
    <property type="entry name" value="PSP1"/>
    <property type="match status" value="1"/>
</dbReference>
<keyword evidence="4" id="KW-1185">Reference proteome</keyword>
<protein>
    <submittedName>
        <fullName evidence="3">PSP1 C-terminal domain protein</fullName>
    </submittedName>
</protein>
<dbReference type="PANTHER" id="PTHR43830:SF3">
    <property type="entry name" value="PROTEIN PSP1"/>
    <property type="match status" value="1"/>
</dbReference>
<organism evidence="3 4">
    <name type="scientific">Pseudoramibacter alactolyticus ATCC 23263</name>
    <dbReference type="NCBI Taxonomy" id="887929"/>
    <lineage>
        <taxon>Bacteria</taxon>
        <taxon>Bacillati</taxon>
        <taxon>Bacillota</taxon>
        <taxon>Clostridia</taxon>
        <taxon>Eubacteriales</taxon>
        <taxon>Eubacteriaceae</taxon>
        <taxon>Pseudoramibacter</taxon>
    </lineage>
</organism>
<dbReference type="InterPro" id="IPR047767">
    <property type="entry name" value="PSP1-like"/>
</dbReference>
<evidence type="ECO:0000313" key="3">
    <source>
        <dbReference type="EMBL" id="EFV00696.1"/>
    </source>
</evidence>
<accession>E6MJG0</accession>
<proteinExistence type="predicted"/>
<dbReference type="HOGENOM" id="CLU_033149_2_0_9"/>
<dbReference type="EMBL" id="AEQN01000028">
    <property type="protein sequence ID" value="EFV00696.1"/>
    <property type="molecule type" value="Genomic_DNA"/>
</dbReference>
<feature type="domain" description="PSP1 C-terminal" evidence="2">
    <location>
        <begin position="62"/>
        <end position="147"/>
    </location>
</feature>
<dbReference type="InterPro" id="IPR007557">
    <property type="entry name" value="PSP1_C"/>
</dbReference>
<dbReference type="eggNOG" id="COG1774">
    <property type="taxonomic scope" value="Bacteria"/>
</dbReference>
<evidence type="ECO:0000256" key="1">
    <source>
        <dbReference type="SAM" id="MobiDB-lite"/>
    </source>
</evidence>